<feature type="non-terminal residue" evidence="10">
    <location>
        <position position="1"/>
    </location>
</feature>
<dbReference type="EC" id="2.7.10.1" evidence="1"/>
<evidence type="ECO:0000256" key="1">
    <source>
        <dbReference type="ARBA" id="ARBA00011902"/>
    </source>
</evidence>
<comment type="caution">
    <text evidence="10">The sequence shown here is derived from an EMBL/GenBank/DDBJ whole genome shotgun (WGS) entry which is preliminary data.</text>
</comment>
<dbReference type="Pfam" id="PF07714">
    <property type="entry name" value="PK_Tyr_Ser-Thr"/>
    <property type="match status" value="1"/>
</dbReference>
<comment type="catalytic activity">
    <reaction evidence="8">
        <text>L-tyrosyl-[protein] + ATP = O-phospho-L-tyrosyl-[protein] + ADP + H(+)</text>
        <dbReference type="Rhea" id="RHEA:10596"/>
        <dbReference type="Rhea" id="RHEA-COMP:10136"/>
        <dbReference type="Rhea" id="RHEA-COMP:20101"/>
        <dbReference type="ChEBI" id="CHEBI:15378"/>
        <dbReference type="ChEBI" id="CHEBI:30616"/>
        <dbReference type="ChEBI" id="CHEBI:46858"/>
        <dbReference type="ChEBI" id="CHEBI:61978"/>
        <dbReference type="ChEBI" id="CHEBI:456216"/>
        <dbReference type="EC" id="2.7.10.1"/>
    </reaction>
</comment>
<dbReference type="GO" id="GO:0005886">
    <property type="term" value="C:plasma membrane"/>
    <property type="evidence" value="ECO:0007669"/>
    <property type="project" value="TreeGrafter"/>
</dbReference>
<feature type="domain" description="Protein kinase" evidence="9">
    <location>
        <begin position="1"/>
        <end position="127"/>
    </location>
</feature>
<dbReference type="EMBL" id="VYZA01002408">
    <property type="protein sequence ID" value="NWQ71521.1"/>
    <property type="molecule type" value="Genomic_DNA"/>
</dbReference>
<dbReference type="GO" id="GO:0010976">
    <property type="term" value="P:positive regulation of neuron projection development"/>
    <property type="evidence" value="ECO:0007669"/>
    <property type="project" value="TreeGrafter"/>
</dbReference>
<sequence length="127" mass="14114">LLHVGAQIASGMRFLAGLNFVHRDLATRNCLVGDGITVKVADFGMSRNLYAGEYYRVRGRALLPIRWMAWECILMGTFSPASDAWAFGVTLWEVLTRCREQPYGTLSDEQVIANAGHHFRAQGLQVG</sequence>
<evidence type="ECO:0000256" key="6">
    <source>
        <dbReference type="ARBA" id="ARBA00023137"/>
    </source>
</evidence>
<dbReference type="AlphaFoldDB" id="A0A7K4RDV9"/>
<feature type="non-terminal residue" evidence="10">
    <location>
        <position position="127"/>
    </location>
</feature>
<accession>A0A7K4RDV9</accession>
<dbReference type="InterPro" id="IPR001245">
    <property type="entry name" value="Ser-Thr/Tyr_kinase_cat_dom"/>
</dbReference>
<name>A0A7K4RDV9_9TYRA</name>
<evidence type="ECO:0000256" key="2">
    <source>
        <dbReference type="ARBA" id="ARBA00022679"/>
    </source>
</evidence>
<dbReference type="PROSITE" id="PS50011">
    <property type="entry name" value="PROTEIN_KINASE_DOM"/>
    <property type="match status" value="1"/>
</dbReference>
<dbReference type="PRINTS" id="PR00109">
    <property type="entry name" value="TYRKINASE"/>
</dbReference>
<dbReference type="InterPro" id="IPR011009">
    <property type="entry name" value="Kinase-like_dom_sf"/>
</dbReference>
<organism evidence="10 11">
    <name type="scientific">Neopipo cinnamomea</name>
    <dbReference type="NCBI Taxonomy" id="456388"/>
    <lineage>
        <taxon>Eukaryota</taxon>
        <taxon>Metazoa</taxon>
        <taxon>Chordata</taxon>
        <taxon>Craniata</taxon>
        <taxon>Vertebrata</taxon>
        <taxon>Euteleostomi</taxon>
        <taxon>Archelosauria</taxon>
        <taxon>Archosauria</taxon>
        <taxon>Dinosauria</taxon>
        <taxon>Saurischia</taxon>
        <taxon>Theropoda</taxon>
        <taxon>Coelurosauria</taxon>
        <taxon>Aves</taxon>
        <taxon>Neognathae</taxon>
        <taxon>Neoaves</taxon>
        <taxon>Telluraves</taxon>
        <taxon>Australaves</taxon>
        <taxon>Passeriformes</taxon>
        <taxon>Tyrannidae</taxon>
        <taxon>Neopipo</taxon>
    </lineage>
</organism>
<evidence type="ECO:0000256" key="4">
    <source>
        <dbReference type="ARBA" id="ARBA00022777"/>
    </source>
</evidence>
<dbReference type="GO" id="GO:0038062">
    <property type="term" value="F:protein tyrosine kinase collagen receptor activity"/>
    <property type="evidence" value="ECO:0007669"/>
    <property type="project" value="TreeGrafter"/>
</dbReference>
<evidence type="ECO:0000259" key="9">
    <source>
        <dbReference type="PROSITE" id="PS50011"/>
    </source>
</evidence>
<gene>
    <name evidence="10" type="primary">Ddr1_0</name>
    <name evidence="10" type="ORF">NEOCIN_R04233</name>
</gene>
<dbReference type="SMART" id="SM00219">
    <property type="entry name" value="TyrKc"/>
    <property type="match status" value="1"/>
</dbReference>
<keyword evidence="4" id="KW-0418">Kinase</keyword>
<keyword evidence="11" id="KW-1185">Reference proteome</keyword>
<dbReference type="PROSITE" id="PS00109">
    <property type="entry name" value="PROTEIN_KINASE_TYR"/>
    <property type="match status" value="1"/>
</dbReference>
<keyword evidence="2" id="KW-0808">Transferase</keyword>
<dbReference type="InterPro" id="IPR008266">
    <property type="entry name" value="Tyr_kinase_AS"/>
</dbReference>
<dbReference type="Gene3D" id="1.10.510.10">
    <property type="entry name" value="Transferase(Phosphotransferase) domain 1"/>
    <property type="match status" value="1"/>
</dbReference>
<evidence type="ECO:0000256" key="5">
    <source>
        <dbReference type="ARBA" id="ARBA00022840"/>
    </source>
</evidence>
<dbReference type="InterPro" id="IPR002011">
    <property type="entry name" value="Tyr_kinase_rcpt_2_CS"/>
</dbReference>
<dbReference type="InterPro" id="IPR020635">
    <property type="entry name" value="Tyr_kinase_cat_dom"/>
</dbReference>
<dbReference type="SUPFAM" id="SSF56112">
    <property type="entry name" value="Protein kinase-like (PK-like)"/>
    <property type="match status" value="1"/>
</dbReference>
<keyword evidence="7" id="KW-0675">Receptor</keyword>
<dbReference type="PROSITE" id="PS00239">
    <property type="entry name" value="RECEPTOR_TYR_KIN_II"/>
    <property type="match status" value="1"/>
</dbReference>
<dbReference type="PANTHER" id="PTHR24416:SF333">
    <property type="entry name" value="EPITHELIAL DISCOIDIN DOMAIN-CONTAINING RECEPTOR 1"/>
    <property type="match status" value="1"/>
</dbReference>
<dbReference type="GO" id="GO:0043235">
    <property type="term" value="C:receptor complex"/>
    <property type="evidence" value="ECO:0007669"/>
    <property type="project" value="TreeGrafter"/>
</dbReference>
<reference evidence="10 11" key="1">
    <citation type="submission" date="2019-09" db="EMBL/GenBank/DDBJ databases">
        <title>Bird 10,000 Genomes (B10K) Project - Family phase.</title>
        <authorList>
            <person name="Zhang G."/>
        </authorList>
    </citation>
    <scope>NUCLEOTIDE SEQUENCE [LARGE SCALE GENOMIC DNA]</scope>
    <source>
        <strain evidence="10">B10K-DU-004-15</strain>
        <tissue evidence="10">Mixed tissue sample</tissue>
    </source>
</reference>
<dbReference type="Proteomes" id="UP000556200">
    <property type="component" value="Unassembled WGS sequence"/>
</dbReference>
<keyword evidence="6" id="KW-0829">Tyrosine-protein kinase</keyword>
<dbReference type="GO" id="GO:0051897">
    <property type="term" value="P:positive regulation of phosphatidylinositol 3-kinase/protein kinase B signal transduction"/>
    <property type="evidence" value="ECO:0007669"/>
    <property type="project" value="TreeGrafter"/>
</dbReference>
<evidence type="ECO:0000256" key="7">
    <source>
        <dbReference type="ARBA" id="ARBA00023170"/>
    </source>
</evidence>
<proteinExistence type="predicted"/>
<dbReference type="InterPro" id="IPR050122">
    <property type="entry name" value="RTK"/>
</dbReference>
<evidence type="ECO:0000256" key="3">
    <source>
        <dbReference type="ARBA" id="ARBA00022741"/>
    </source>
</evidence>
<evidence type="ECO:0000313" key="11">
    <source>
        <dbReference type="Proteomes" id="UP000556200"/>
    </source>
</evidence>
<dbReference type="PANTHER" id="PTHR24416">
    <property type="entry name" value="TYROSINE-PROTEIN KINASE RECEPTOR"/>
    <property type="match status" value="1"/>
</dbReference>
<dbReference type="GO" id="GO:0005518">
    <property type="term" value="F:collagen binding"/>
    <property type="evidence" value="ECO:0007669"/>
    <property type="project" value="TreeGrafter"/>
</dbReference>
<keyword evidence="5" id="KW-0067">ATP-binding</keyword>
<evidence type="ECO:0000313" key="10">
    <source>
        <dbReference type="EMBL" id="NWQ71521.1"/>
    </source>
</evidence>
<evidence type="ECO:0000256" key="8">
    <source>
        <dbReference type="ARBA" id="ARBA00051243"/>
    </source>
</evidence>
<keyword evidence="3" id="KW-0547">Nucleotide-binding</keyword>
<dbReference type="GO" id="GO:0005524">
    <property type="term" value="F:ATP binding"/>
    <property type="evidence" value="ECO:0007669"/>
    <property type="project" value="UniProtKB-KW"/>
</dbReference>
<dbReference type="InterPro" id="IPR000719">
    <property type="entry name" value="Prot_kinase_dom"/>
</dbReference>
<protein>
    <recommendedName>
        <fullName evidence="1">receptor protein-tyrosine kinase</fullName>
        <ecNumber evidence="1">2.7.10.1</ecNumber>
    </recommendedName>
</protein>